<feature type="region of interest" description="Disordered" evidence="7">
    <location>
        <begin position="51"/>
        <end position="148"/>
    </location>
</feature>
<dbReference type="KEGG" id="mus:103998831"/>
<dbReference type="EnsemblPlants" id="Ma09_t24650.1">
    <property type="protein sequence ID" value="Ma09_p24650.1"/>
    <property type="gene ID" value="Ma09_g24650"/>
</dbReference>
<reference evidence="10" key="2">
    <citation type="submission" date="2021-05" db="UniProtKB">
        <authorList>
            <consortium name="EnsemblPlants"/>
        </authorList>
    </citation>
    <scope>IDENTIFICATION</scope>
    <source>
        <strain evidence="10">subsp. malaccensis</strain>
    </source>
</reference>
<dbReference type="Gramene" id="Ma09_t24650.1">
    <property type="protein sequence ID" value="Ma09_p24650.1"/>
    <property type="gene ID" value="Ma09_g24650"/>
</dbReference>
<accession>A0A804KNA9</accession>
<evidence type="ECO:0000256" key="8">
    <source>
        <dbReference type="SAM" id="Phobius"/>
    </source>
</evidence>
<dbReference type="GO" id="GO:0019915">
    <property type="term" value="P:lipid storage"/>
    <property type="evidence" value="ECO:0000318"/>
    <property type="project" value="GO_Central"/>
</dbReference>
<evidence type="ECO:0000256" key="5">
    <source>
        <dbReference type="ARBA" id="ARBA00023098"/>
    </source>
</evidence>
<dbReference type="FunCoup" id="A0A804KNA9">
    <property type="interactions" value="627"/>
</dbReference>
<organism evidence="10 11">
    <name type="scientific">Musa acuminata subsp. malaccensis</name>
    <name type="common">Wild banana</name>
    <name type="synonym">Musa malaccensis</name>
    <dbReference type="NCBI Taxonomy" id="214687"/>
    <lineage>
        <taxon>Eukaryota</taxon>
        <taxon>Viridiplantae</taxon>
        <taxon>Streptophyta</taxon>
        <taxon>Embryophyta</taxon>
        <taxon>Tracheophyta</taxon>
        <taxon>Spermatophyta</taxon>
        <taxon>Magnoliopsida</taxon>
        <taxon>Liliopsida</taxon>
        <taxon>Zingiberales</taxon>
        <taxon>Musaceae</taxon>
        <taxon>Musa</taxon>
    </lineage>
</organism>
<dbReference type="OMA" id="WNVAFRC"/>
<evidence type="ECO:0000313" key="9">
    <source>
        <dbReference type="EMBL" id="CAG1836360.1"/>
    </source>
</evidence>
<evidence type="ECO:0000256" key="2">
    <source>
        <dbReference type="ARBA" id="ARBA00022692"/>
    </source>
</evidence>
<name>A0A804KNA9_MUSAM</name>
<dbReference type="PANTHER" id="PTHR21212:SF0">
    <property type="entry name" value="SEIPIN"/>
    <property type="match status" value="1"/>
</dbReference>
<dbReference type="OrthoDB" id="3990054at2759"/>
<keyword evidence="4 8" id="KW-1133">Transmembrane helix</keyword>
<keyword evidence="5" id="KW-0443">Lipid metabolism</keyword>
<evidence type="ECO:0000256" key="6">
    <source>
        <dbReference type="ARBA" id="ARBA00023136"/>
    </source>
</evidence>
<dbReference type="Proteomes" id="UP000012960">
    <property type="component" value="Unplaced"/>
</dbReference>
<dbReference type="EMBL" id="HG996474">
    <property type="protein sequence ID" value="CAG1836360.1"/>
    <property type="molecule type" value="Genomic_DNA"/>
</dbReference>
<dbReference type="PANTHER" id="PTHR21212">
    <property type="entry name" value="BERNARDINELLI-SEIP CONGENITAL LIPODYSTROPHY 2 HOMOLOG BSCL2 PROTEIN"/>
    <property type="match status" value="1"/>
</dbReference>
<evidence type="ECO:0000313" key="10">
    <source>
        <dbReference type="EnsemblPlants" id="Ma09_p24650.1"/>
    </source>
</evidence>
<evidence type="ECO:0000313" key="11">
    <source>
        <dbReference type="Proteomes" id="UP000012960"/>
    </source>
</evidence>
<keyword evidence="2 8" id="KW-0812">Transmembrane</keyword>
<evidence type="ECO:0000256" key="1">
    <source>
        <dbReference type="ARBA" id="ARBA00004477"/>
    </source>
</evidence>
<dbReference type="GO" id="GO:0006629">
    <property type="term" value="P:lipid metabolic process"/>
    <property type="evidence" value="ECO:0007669"/>
    <property type="project" value="UniProtKB-KW"/>
</dbReference>
<dbReference type="GO" id="GO:0005789">
    <property type="term" value="C:endoplasmic reticulum membrane"/>
    <property type="evidence" value="ECO:0000318"/>
    <property type="project" value="GO_Central"/>
</dbReference>
<dbReference type="Pfam" id="PF06775">
    <property type="entry name" value="Seipin"/>
    <property type="match status" value="1"/>
</dbReference>
<dbReference type="InterPro" id="IPR009617">
    <property type="entry name" value="Seipin"/>
</dbReference>
<keyword evidence="11" id="KW-1185">Reference proteome</keyword>
<comment type="subcellular location">
    <subcellularLocation>
        <location evidence="1">Endoplasmic reticulum membrane</location>
        <topology evidence="1">Multi-pass membrane protein</topology>
    </subcellularLocation>
</comment>
<keyword evidence="6 8" id="KW-0472">Membrane</keyword>
<protein>
    <submittedName>
        <fullName evidence="9">(wild Malaysian banana) hypothetical protein</fullName>
    </submittedName>
</protein>
<feature type="compositionally biased region" description="Polar residues" evidence="7">
    <location>
        <begin position="112"/>
        <end position="123"/>
    </location>
</feature>
<dbReference type="GO" id="GO:0034389">
    <property type="term" value="P:lipid droplet organization"/>
    <property type="evidence" value="ECO:0000318"/>
    <property type="project" value="GO_Central"/>
</dbReference>
<feature type="region of interest" description="Disordered" evidence="7">
    <location>
        <begin position="1"/>
        <end position="21"/>
    </location>
</feature>
<feature type="compositionally biased region" description="Basic and acidic residues" evidence="7">
    <location>
        <begin position="1"/>
        <end position="10"/>
    </location>
</feature>
<evidence type="ECO:0000256" key="4">
    <source>
        <dbReference type="ARBA" id="ARBA00022989"/>
    </source>
</evidence>
<dbReference type="GO" id="GO:0140042">
    <property type="term" value="P:lipid droplet formation"/>
    <property type="evidence" value="ECO:0007669"/>
    <property type="project" value="UniProtKB-ARBA"/>
</dbReference>
<dbReference type="CDD" id="cd23995">
    <property type="entry name" value="Seipin_BSCL2_like"/>
    <property type="match status" value="1"/>
</dbReference>
<evidence type="ECO:0000256" key="7">
    <source>
        <dbReference type="SAM" id="MobiDB-lite"/>
    </source>
</evidence>
<dbReference type="AlphaFoldDB" id="A0A804KNA9"/>
<reference evidence="9" key="1">
    <citation type="submission" date="2021-03" db="EMBL/GenBank/DDBJ databases">
        <authorList>
            <consortium name="Genoscope - CEA"/>
            <person name="William W."/>
        </authorList>
    </citation>
    <scope>NUCLEOTIDE SEQUENCE</scope>
    <source>
        <strain evidence="9">Doubled-haploid Pahang</strain>
    </source>
</reference>
<feature type="transmembrane region" description="Helical" evidence="8">
    <location>
        <begin position="253"/>
        <end position="278"/>
    </location>
</feature>
<feature type="transmembrane region" description="Helical" evidence="8">
    <location>
        <begin position="471"/>
        <end position="495"/>
    </location>
</feature>
<proteinExistence type="predicted"/>
<sequence>MDLREIHHDDDKDDEDKVEADSASDIYFDALDSFIESDDDGEIFFDLPPSLQLESASTPLDVLPSSASTLRRRRQPPPEGTDPAPKANLDSPADTQPKIELDMKRRVLGSDTPASSAITSDQVSAGGRDGRPGVSRESGATSRARDNEVAAADAGSVPSWCILEFSADLVIKAVFFQMTLLVSFVKTTFWLFHCSFLCVTDPLGTLYRARDGAKARVSEACKSLYENILPLMFGRLIRQRETWKLVVMLTWGFFWSLYVCLLLFGILAASFLGASLIMRRVVEEPIQMTEELSFDYTKTSPEALVPIVPCVGCLVSSKEFSIVTHEFRRLAPPNQKLQLTISLTLPESDYNRNLGVFQVRVELLTINGNITSSSRQPCILRFKSSHIRFVETFLKSMFLLAGYSSETQVLSLRMRGLIEGTKPTICVRVTLEQRAEFRPGAGIPEIYSASMKLEVELPFFKRMIWNWRKTVFIWTSMMLFIMQLLILLVCCRPVIFPRGRSNGGTPRRP</sequence>
<keyword evidence="3" id="KW-0256">Endoplasmic reticulum</keyword>
<gene>
    <name evidence="9" type="ORF">GSMUA_243290.1</name>
</gene>
<evidence type="ECO:0000256" key="3">
    <source>
        <dbReference type="ARBA" id="ARBA00022824"/>
    </source>
</evidence>